<dbReference type="AlphaFoldDB" id="A0A508YIF6"/>
<dbReference type="Proteomes" id="UP000365705">
    <property type="component" value="Unassembled WGS sequence"/>
</dbReference>
<evidence type="ECO:0000313" key="2">
    <source>
        <dbReference type="Proteomes" id="UP000365705"/>
    </source>
</evidence>
<sequence>MVEWYLVSNTDNEVTYRMVNGDTHKTIGNMTVNKETKAYKLDYAEEMTTHYESMTYDFILGAIERNIYPDYSYDGWC</sequence>
<accession>A0A508YIF6</accession>
<organism evidence="1 2">
    <name type="scientific">Limosilactobacillus mucosae</name>
    <name type="common">Lactobacillus mucosae</name>
    <dbReference type="NCBI Taxonomy" id="97478"/>
    <lineage>
        <taxon>Bacteria</taxon>
        <taxon>Bacillati</taxon>
        <taxon>Bacillota</taxon>
        <taxon>Bacilli</taxon>
        <taxon>Lactobacillales</taxon>
        <taxon>Lactobacillaceae</taxon>
        <taxon>Limosilactobacillus</taxon>
    </lineage>
</organism>
<proteinExistence type="predicted"/>
<gene>
    <name evidence="1" type="ORF">LMUP508_00880</name>
</gene>
<evidence type="ECO:0000313" key="1">
    <source>
        <dbReference type="EMBL" id="VTZ89755.1"/>
    </source>
</evidence>
<dbReference type="EMBL" id="CABFNH010000010">
    <property type="protein sequence ID" value="VTZ89755.1"/>
    <property type="molecule type" value="Genomic_DNA"/>
</dbReference>
<protein>
    <submittedName>
        <fullName evidence="1">Uncharacterized protein</fullName>
    </submittedName>
</protein>
<name>A0A508YIF6_LIMMU</name>
<reference evidence="1 2" key="1">
    <citation type="submission" date="2019-06" db="EMBL/GenBank/DDBJ databases">
        <authorList>
            <person name="Rodrigo-Torres L."/>
            <person name="Arahal R. D."/>
            <person name="Lucena T."/>
        </authorList>
    </citation>
    <scope>NUCLEOTIDE SEQUENCE [LARGE SCALE GENOMIC DNA]</scope>
    <source>
        <strain evidence="1 2">INIA P508</strain>
    </source>
</reference>